<dbReference type="EMBL" id="VUNP01000007">
    <property type="protein sequence ID" value="MST53327.1"/>
    <property type="molecule type" value="Genomic_DNA"/>
</dbReference>
<comment type="caution">
    <text evidence="1">The sequence shown here is derived from an EMBL/GenBank/DDBJ whole genome shotgun (WGS) entry which is preliminary data.</text>
</comment>
<reference evidence="1 2" key="1">
    <citation type="submission" date="2019-08" db="EMBL/GenBank/DDBJ databases">
        <title>In-depth cultivation of the pig gut microbiome towards novel bacterial diversity and tailored functional studies.</title>
        <authorList>
            <person name="Wylensek D."/>
            <person name="Hitch T.C.A."/>
            <person name="Clavel T."/>
        </authorList>
    </citation>
    <scope>NUCLEOTIDE SEQUENCE [LARGE SCALE GENOMIC DNA]</scope>
    <source>
        <strain evidence="1 2">BL-178-WT-3A</strain>
    </source>
</reference>
<accession>A0A6N7X1K6</accession>
<dbReference type="AlphaFoldDB" id="A0A6N7X1K6"/>
<sequence>MTTLEKRFEQDMISIYTTAKKECGYNANRFLQMIGAKGGLATAKQLIGKPGGTDGFTTLWEHGRLDLSVEAYVLKPEYAELFTEDEKKMCRDRLLQFGYEIN</sequence>
<dbReference type="RefSeq" id="WP_154454500.1">
    <property type="nucleotide sequence ID" value="NZ_VUNP01000007.1"/>
</dbReference>
<evidence type="ECO:0000313" key="1">
    <source>
        <dbReference type="EMBL" id="MST53327.1"/>
    </source>
</evidence>
<dbReference type="OrthoDB" id="9787127at2"/>
<gene>
    <name evidence="1" type="ORF">FYJ82_02580</name>
</gene>
<dbReference type="Proteomes" id="UP000471052">
    <property type="component" value="Unassembled WGS sequence"/>
</dbReference>
<name>A0A6N7X1K6_STRAY</name>
<organism evidence="1 2">
    <name type="scientific">Streptococcus alactolyticus</name>
    <dbReference type="NCBI Taxonomy" id="29389"/>
    <lineage>
        <taxon>Bacteria</taxon>
        <taxon>Bacillati</taxon>
        <taxon>Bacillota</taxon>
        <taxon>Bacilli</taxon>
        <taxon>Lactobacillales</taxon>
        <taxon>Streptococcaceae</taxon>
        <taxon>Streptococcus</taxon>
    </lineage>
</organism>
<proteinExistence type="predicted"/>
<evidence type="ECO:0000313" key="2">
    <source>
        <dbReference type="Proteomes" id="UP000471052"/>
    </source>
</evidence>
<protein>
    <submittedName>
        <fullName evidence="1">Uncharacterized protein</fullName>
    </submittedName>
</protein>